<dbReference type="InterPro" id="IPR000904">
    <property type="entry name" value="Sec7_dom"/>
</dbReference>
<feature type="compositionally biased region" description="Low complexity" evidence="6">
    <location>
        <begin position="1270"/>
        <end position="1281"/>
    </location>
</feature>
<protein>
    <recommendedName>
        <fullName evidence="7">SEC7 domain-containing protein</fullName>
    </recommendedName>
</protein>
<dbReference type="GO" id="GO:0005085">
    <property type="term" value="F:guanyl-nucleotide exchange factor activity"/>
    <property type="evidence" value="ECO:0007669"/>
    <property type="project" value="InterPro"/>
</dbReference>
<dbReference type="OrthoDB" id="430364at2759"/>
<dbReference type="InterPro" id="IPR033742">
    <property type="entry name" value="IQSEC_PH"/>
</dbReference>
<evidence type="ECO:0000256" key="3">
    <source>
        <dbReference type="ARBA" id="ARBA00022490"/>
    </source>
</evidence>
<dbReference type="InterPro" id="IPR035999">
    <property type="entry name" value="Sec7_dom_sf"/>
</dbReference>
<dbReference type="GO" id="GO:0005737">
    <property type="term" value="C:cytoplasm"/>
    <property type="evidence" value="ECO:0007669"/>
    <property type="project" value="UniProtKB-SubCell"/>
</dbReference>
<sequence length="1395" mass="151980">MSTSGPSCSSTFSSEETNPAMPASTLASPALDTSSNHMSASRSGSSVEHMNSYNMSPTQLTQGVGQMQGHKKSASVPTVRMAPLSSNRVVGNCILPELVDGSTRGFSSPFTYPNISSKVLPPSVSDAVSDRENVSGTKRVSINQAVSGSSIPRRRSSLKFSAAYLTSDNGPKGLQTLTSLGQKHVVAGDKHSGTSPSLEGDRVRAVAGAGKALMHKLTAFPLPHTHKTNTQDHQNNSITGTMDQNGKASNVEGISSGSGKLSSLFGLTTNPARKKSMIARRNSISYLPVAYENIEMPMDLEEIATAALAQRYSHERYKGAALLIQSYYRRYRMRIRFMEMRGTFVHGSSDINHAGALSNQSAADMSDEESLISPEDATYGSLMRKGVCLFNRDPKKGIMFLRKERLILSSHEATAAFLLRADELRLSKTKIGEYLGGSSTVIVQTLREFVNLLQFSDTHFYDALASFLSHFRMSGEAQVVDRIMEAFARRYYQQNPTQGGFEIWDTAYILAYSCIMLHTDAHNQNVARKMTREEFIRNNRGINNGKSINPEYLSDLYARITTKEWKTTDVYVDEMTSKIQSIRESSNKRAYIGLNRIVQPWRYFVMELDVGLIKDYFSRIYGTHSRKLVLFNDMLLITKRKKQADVFRTLVPLFGMIRITASSSQFYKNAFEVHNLDQHFKLGPFLAKDQAKGEAFLAALDQYILESESMENERMAHLNGNSNVQQHSNQKNTNTHISLSMGFSTPPARTQNYKAPSDAVTFSTQYLYGSGKGGSDKGRERDKNKDRETPPFRLEKQYSQTVYNMSMREGSKEESGTESGELHTIYTAFSSDNMQDATPTQTPPLRLSQSHSESPRGHKNTLNSNRAEIIAPTVAKQKHSNTSSSTISGTVRRKILSQSPDPGTEFHFNPRSPITQDDETHGNKITLSINEKNALPLGLSRKDSQLATKQPKARAPTSSMFRRNKTGGSRERPQSCYASPSPGHIGRADVKDASDEGHTALGFGGDGTGNTDADNTTDDATTGDDMTDSSMDCVMRRRSANLMQSQSLDVLGDLRNTTSETKKKKRHGSGACGLRGSRSTDAMRKTKEGARKKRNLSPWIGHEGAGVCTDELQGAGTGPDEVDSGALGPKSARMSASKRFADDALTAVPLSSLTSESTPNIYLLGPGSANDHCRQTTRQDDDAKLAGAGGKLGRGFPSDACMKLQSEERDALEEAARGEGRAVQTQHAHAPCIEKRAVSAGIFKFFDLDLFKGKRKSSKSNGGGDGGSTKGSAEGSNAGSGAEDRPAGSPAKKSREHKPASNLRSRWGLENKRGATMAGEGNGNKSGTHAVKMDHPLVRRRMSSASTGSAKGSRTETGAVKDVSRICGELGALSSRSDDLVYKRSSSSTPAQVEP</sequence>
<dbReference type="SUPFAM" id="SSF48425">
    <property type="entry name" value="Sec7 domain"/>
    <property type="match status" value="1"/>
</dbReference>
<dbReference type="eggNOG" id="KOG0929">
    <property type="taxonomic scope" value="Eukaryota"/>
</dbReference>
<keyword evidence="4" id="KW-0597">Phosphoprotein</keyword>
<evidence type="ECO:0000256" key="1">
    <source>
        <dbReference type="ARBA" id="ARBA00004496"/>
    </source>
</evidence>
<evidence type="ECO:0000256" key="5">
    <source>
        <dbReference type="ARBA" id="ARBA00023054"/>
    </source>
</evidence>
<dbReference type="Pfam" id="PF01369">
    <property type="entry name" value="Sec7"/>
    <property type="match status" value="1"/>
</dbReference>
<dbReference type="PROSITE" id="PS50190">
    <property type="entry name" value="SEC7"/>
    <property type="match status" value="1"/>
</dbReference>
<feature type="domain" description="SEC7" evidence="7">
    <location>
        <begin position="382"/>
        <end position="563"/>
    </location>
</feature>
<dbReference type="PROSITE" id="PS50096">
    <property type="entry name" value="IQ"/>
    <property type="match status" value="1"/>
</dbReference>
<feature type="compositionally biased region" description="Polar residues" evidence="6">
    <location>
        <begin position="1384"/>
        <end position="1395"/>
    </location>
</feature>
<feature type="compositionally biased region" description="Polar residues" evidence="6">
    <location>
        <begin position="880"/>
        <end position="889"/>
    </location>
</feature>
<dbReference type="Gene3D" id="1.10.1000.11">
    <property type="entry name" value="Arf Nucleotide-binding Site Opener,domain 2"/>
    <property type="match status" value="1"/>
</dbReference>
<organism evidence="8 9">
    <name type="scientific">Sphaeroforma arctica JP610</name>
    <dbReference type="NCBI Taxonomy" id="667725"/>
    <lineage>
        <taxon>Eukaryota</taxon>
        <taxon>Ichthyosporea</taxon>
        <taxon>Ichthyophonida</taxon>
        <taxon>Sphaeroforma</taxon>
    </lineage>
</organism>
<dbReference type="CDD" id="cd00171">
    <property type="entry name" value="Sec7"/>
    <property type="match status" value="1"/>
</dbReference>
<evidence type="ECO:0000259" key="7">
    <source>
        <dbReference type="PROSITE" id="PS50190"/>
    </source>
</evidence>
<name>A0A0L0FY79_9EUKA</name>
<feature type="compositionally biased region" description="Basic and acidic residues" evidence="6">
    <location>
        <begin position="986"/>
        <end position="998"/>
    </location>
</feature>
<dbReference type="GO" id="GO:0032012">
    <property type="term" value="P:regulation of ARF protein signal transduction"/>
    <property type="evidence" value="ECO:0007669"/>
    <property type="project" value="InterPro"/>
</dbReference>
<comment type="subcellular location">
    <subcellularLocation>
        <location evidence="1">Cytoplasm</location>
    </subcellularLocation>
</comment>
<keyword evidence="3" id="KW-0963">Cytoplasm</keyword>
<dbReference type="InterPro" id="IPR011993">
    <property type="entry name" value="PH-like_dom_sf"/>
</dbReference>
<dbReference type="SMART" id="SM00222">
    <property type="entry name" value="Sec7"/>
    <property type="match status" value="1"/>
</dbReference>
<dbReference type="PANTHER" id="PTHR10663">
    <property type="entry name" value="GUANYL-NUCLEOTIDE EXCHANGE FACTOR"/>
    <property type="match status" value="1"/>
</dbReference>
<dbReference type="RefSeq" id="XP_014155423.1">
    <property type="nucleotide sequence ID" value="XM_014299948.1"/>
</dbReference>
<dbReference type="Proteomes" id="UP000054560">
    <property type="component" value="Unassembled WGS sequence"/>
</dbReference>
<feature type="region of interest" description="Disordered" evidence="6">
    <location>
        <begin position="765"/>
        <end position="920"/>
    </location>
</feature>
<feature type="region of interest" description="Disordered" evidence="6">
    <location>
        <begin position="1374"/>
        <end position="1395"/>
    </location>
</feature>
<dbReference type="EMBL" id="KQ242025">
    <property type="protein sequence ID" value="KNC81521.1"/>
    <property type="molecule type" value="Genomic_DNA"/>
</dbReference>
<gene>
    <name evidence="8" type="ORF">SARC_06167</name>
</gene>
<evidence type="ECO:0000313" key="8">
    <source>
        <dbReference type="EMBL" id="KNC81521.1"/>
    </source>
</evidence>
<feature type="compositionally biased region" description="Acidic residues" evidence="6">
    <location>
        <begin position="1015"/>
        <end position="1027"/>
    </location>
</feature>
<proteinExistence type="inferred from homology"/>
<feature type="region of interest" description="Disordered" evidence="6">
    <location>
        <begin position="1"/>
        <end position="51"/>
    </location>
</feature>
<feature type="region of interest" description="Disordered" evidence="6">
    <location>
        <begin position="1210"/>
        <end position="1229"/>
    </location>
</feature>
<evidence type="ECO:0000256" key="6">
    <source>
        <dbReference type="SAM" id="MobiDB-lite"/>
    </source>
</evidence>
<evidence type="ECO:0000256" key="4">
    <source>
        <dbReference type="ARBA" id="ARBA00022553"/>
    </source>
</evidence>
<comment type="similarity">
    <text evidence="2">Belongs to the BRAG family.</text>
</comment>
<keyword evidence="5" id="KW-0175">Coiled coil</keyword>
<feature type="region of interest" description="Disordered" evidence="6">
    <location>
        <begin position="1254"/>
        <end position="1336"/>
    </location>
</feature>
<keyword evidence="9" id="KW-1185">Reference proteome</keyword>
<feature type="region of interest" description="Disordered" evidence="6">
    <location>
        <begin position="1055"/>
        <end position="1093"/>
    </location>
</feature>
<feature type="compositionally biased region" description="Polar residues" evidence="6">
    <location>
        <begin position="25"/>
        <end position="51"/>
    </location>
</feature>
<feature type="compositionally biased region" description="Polar residues" evidence="6">
    <location>
        <begin position="827"/>
        <end position="840"/>
    </location>
</feature>
<feature type="compositionally biased region" description="Low complexity" evidence="6">
    <location>
        <begin position="1"/>
        <end position="17"/>
    </location>
</feature>
<evidence type="ECO:0000313" key="9">
    <source>
        <dbReference type="Proteomes" id="UP000054560"/>
    </source>
</evidence>
<dbReference type="GeneID" id="25906671"/>
<dbReference type="FunFam" id="1.10.1000.11:FF:000002">
    <property type="entry name" value="Cytohesin 1"/>
    <property type="match status" value="1"/>
</dbReference>
<evidence type="ECO:0000256" key="2">
    <source>
        <dbReference type="ARBA" id="ARBA00006248"/>
    </source>
</evidence>
<feature type="compositionally biased region" description="Basic and acidic residues" evidence="6">
    <location>
        <begin position="774"/>
        <end position="796"/>
    </location>
</feature>
<dbReference type="SUPFAM" id="SSF50729">
    <property type="entry name" value="PH domain-like"/>
    <property type="match status" value="1"/>
</dbReference>
<dbReference type="InterPro" id="IPR023394">
    <property type="entry name" value="Sec7_C_sf"/>
</dbReference>
<dbReference type="Gene3D" id="1.10.220.20">
    <property type="match status" value="1"/>
</dbReference>
<dbReference type="Gene3D" id="2.30.29.30">
    <property type="entry name" value="Pleckstrin-homology domain (PH domain)/Phosphotyrosine-binding domain (PTB)"/>
    <property type="match status" value="1"/>
</dbReference>
<feature type="region of interest" description="Disordered" evidence="6">
    <location>
        <begin position="936"/>
        <end position="1029"/>
    </location>
</feature>
<dbReference type="Pfam" id="PF16453">
    <property type="entry name" value="IQ_SEC7_PH"/>
    <property type="match status" value="1"/>
</dbReference>
<dbReference type="STRING" id="667725.A0A0L0FY79"/>
<reference evidence="8 9" key="1">
    <citation type="submission" date="2011-02" db="EMBL/GenBank/DDBJ databases">
        <title>The Genome Sequence of Sphaeroforma arctica JP610.</title>
        <authorList>
            <consortium name="The Broad Institute Genome Sequencing Platform"/>
            <person name="Russ C."/>
            <person name="Cuomo C."/>
            <person name="Young S.K."/>
            <person name="Zeng Q."/>
            <person name="Gargeya S."/>
            <person name="Alvarado L."/>
            <person name="Berlin A."/>
            <person name="Chapman S.B."/>
            <person name="Chen Z."/>
            <person name="Freedman E."/>
            <person name="Gellesch M."/>
            <person name="Goldberg J."/>
            <person name="Griggs A."/>
            <person name="Gujja S."/>
            <person name="Heilman E."/>
            <person name="Heiman D."/>
            <person name="Howarth C."/>
            <person name="Mehta T."/>
            <person name="Neiman D."/>
            <person name="Pearson M."/>
            <person name="Roberts A."/>
            <person name="Saif S."/>
            <person name="Shea T."/>
            <person name="Shenoy N."/>
            <person name="Sisk P."/>
            <person name="Stolte C."/>
            <person name="Sykes S."/>
            <person name="White J."/>
            <person name="Yandava C."/>
            <person name="Burger G."/>
            <person name="Gray M.W."/>
            <person name="Holland P.W.H."/>
            <person name="King N."/>
            <person name="Lang F.B.F."/>
            <person name="Roger A.J."/>
            <person name="Ruiz-Trillo I."/>
            <person name="Haas B."/>
            <person name="Nusbaum C."/>
            <person name="Birren B."/>
        </authorList>
    </citation>
    <scope>NUCLEOTIDE SEQUENCE [LARGE SCALE GENOMIC DNA]</scope>
    <source>
        <strain evidence="8 9">JP610</strain>
    </source>
</reference>
<accession>A0A0L0FY79</accession>
<feature type="compositionally biased region" description="Basic and acidic residues" evidence="6">
    <location>
        <begin position="1210"/>
        <end position="1220"/>
    </location>
</feature>